<dbReference type="InterPro" id="IPR011009">
    <property type="entry name" value="Kinase-like_dom_sf"/>
</dbReference>
<dbReference type="RefSeq" id="WP_161983159.1">
    <property type="nucleotide sequence ID" value="NZ_SSXH01000942.1"/>
</dbReference>
<dbReference type="AlphaFoldDB" id="A0A4S5BN60"/>
<evidence type="ECO:0000256" key="1">
    <source>
        <dbReference type="ARBA" id="ARBA00012513"/>
    </source>
</evidence>
<evidence type="ECO:0000259" key="7">
    <source>
        <dbReference type="PROSITE" id="PS50011"/>
    </source>
</evidence>
<dbReference type="SMART" id="SM00220">
    <property type="entry name" value="S_TKc"/>
    <property type="match status" value="1"/>
</dbReference>
<dbReference type="PROSITE" id="PS50011">
    <property type="entry name" value="PROTEIN_KINASE_DOM"/>
    <property type="match status" value="1"/>
</dbReference>
<keyword evidence="3" id="KW-0547">Nucleotide-binding</keyword>
<reference evidence="8 9" key="1">
    <citation type="submission" date="2019-04" db="EMBL/GenBank/DDBJ databases">
        <title>Draft genome sequences for three unisolated Alnus-infective Frankia Sp+ strains, AgTrS, AiOr and AvVan, the first sequenced Frankia strains able to sporulate in-planta.</title>
        <authorList>
            <person name="Bethencourt L."/>
            <person name="Vautrin F."/>
            <person name="Taib N."/>
            <person name="Dubost A."/>
            <person name="Castro-Garcia L."/>
            <person name="Imbaud O."/>
            <person name="Abrouk D."/>
            <person name="Fournier P."/>
            <person name="Briolay J."/>
            <person name="Nguyen A."/>
            <person name="Normand P."/>
            <person name="Fernandez M.P."/>
            <person name="Brochier-Armanet C."/>
            <person name="Herrera-Belaroussi A."/>
        </authorList>
    </citation>
    <scope>NUCLEOTIDE SEQUENCE [LARGE SCALE GENOMIC DNA]</scope>
    <source>
        <strain evidence="8 9">AvVan</strain>
    </source>
</reference>
<dbReference type="SUPFAM" id="SSF56112">
    <property type="entry name" value="Protein kinase-like (PK-like)"/>
    <property type="match status" value="1"/>
</dbReference>
<organism evidence="8 9">
    <name type="scientific">Candidatus Frankia alpina</name>
    <dbReference type="NCBI Taxonomy" id="2699483"/>
    <lineage>
        <taxon>Bacteria</taxon>
        <taxon>Bacillati</taxon>
        <taxon>Actinomycetota</taxon>
        <taxon>Actinomycetes</taxon>
        <taxon>Frankiales</taxon>
        <taxon>Frankiaceae</taxon>
        <taxon>Frankia</taxon>
    </lineage>
</organism>
<feature type="compositionally biased region" description="Low complexity" evidence="6">
    <location>
        <begin position="317"/>
        <end position="327"/>
    </location>
</feature>
<keyword evidence="2" id="KW-0808">Transferase</keyword>
<dbReference type="GO" id="GO:0004674">
    <property type="term" value="F:protein serine/threonine kinase activity"/>
    <property type="evidence" value="ECO:0007669"/>
    <property type="project" value="UniProtKB-KW"/>
</dbReference>
<feature type="compositionally biased region" description="Low complexity" evidence="6">
    <location>
        <begin position="201"/>
        <end position="218"/>
    </location>
</feature>
<dbReference type="InterPro" id="IPR008271">
    <property type="entry name" value="Ser/Thr_kinase_AS"/>
</dbReference>
<evidence type="ECO:0000256" key="4">
    <source>
        <dbReference type="ARBA" id="ARBA00022777"/>
    </source>
</evidence>
<evidence type="ECO:0000256" key="2">
    <source>
        <dbReference type="ARBA" id="ARBA00022679"/>
    </source>
</evidence>
<dbReference type="CDD" id="cd14014">
    <property type="entry name" value="STKc_PknB_like"/>
    <property type="match status" value="1"/>
</dbReference>
<keyword evidence="5" id="KW-0067">ATP-binding</keyword>
<evidence type="ECO:0000256" key="5">
    <source>
        <dbReference type="ARBA" id="ARBA00022840"/>
    </source>
</evidence>
<evidence type="ECO:0000313" key="8">
    <source>
        <dbReference type="EMBL" id="THJ32301.1"/>
    </source>
</evidence>
<dbReference type="Pfam" id="PF00069">
    <property type="entry name" value="Pkinase"/>
    <property type="match status" value="1"/>
</dbReference>
<keyword evidence="9" id="KW-1185">Reference proteome</keyword>
<feature type="non-terminal residue" evidence="8">
    <location>
        <position position="327"/>
    </location>
</feature>
<dbReference type="PANTHER" id="PTHR43671:SF13">
    <property type="entry name" value="SERINE_THREONINE-PROTEIN KINASE NEK2"/>
    <property type="match status" value="1"/>
</dbReference>
<keyword evidence="4 8" id="KW-0418">Kinase</keyword>
<dbReference type="Proteomes" id="UP000305282">
    <property type="component" value="Unassembled WGS sequence"/>
</dbReference>
<dbReference type="Gene3D" id="1.10.510.10">
    <property type="entry name" value="Transferase(Phosphotransferase) domain 1"/>
    <property type="match status" value="1"/>
</dbReference>
<feature type="region of interest" description="Disordered" evidence="6">
    <location>
        <begin position="201"/>
        <end position="327"/>
    </location>
</feature>
<gene>
    <name evidence="8" type="ORF">E7Y31_22220</name>
</gene>
<feature type="domain" description="Protein kinase" evidence="7">
    <location>
        <begin position="1"/>
        <end position="156"/>
    </location>
</feature>
<comment type="caution">
    <text evidence="8">The sequence shown here is derived from an EMBL/GenBank/DDBJ whole genome shotgun (WGS) entry which is preliminary data.</text>
</comment>
<protein>
    <recommendedName>
        <fullName evidence="1">non-specific serine/threonine protein kinase</fullName>
        <ecNumber evidence="1">2.7.11.1</ecNumber>
    </recommendedName>
</protein>
<dbReference type="PROSITE" id="PS00108">
    <property type="entry name" value="PROTEIN_KINASE_ST"/>
    <property type="match status" value="1"/>
</dbReference>
<evidence type="ECO:0000256" key="3">
    <source>
        <dbReference type="ARBA" id="ARBA00022741"/>
    </source>
</evidence>
<dbReference type="InterPro" id="IPR050660">
    <property type="entry name" value="NEK_Ser/Thr_kinase"/>
</dbReference>
<evidence type="ECO:0000313" key="9">
    <source>
        <dbReference type="Proteomes" id="UP000305282"/>
    </source>
</evidence>
<evidence type="ECO:0000256" key="6">
    <source>
        <dbReference type="SAM" id="MobiDB-lite"/>
    </source>
</evidence>
<proteinExistence type="predicted"/>
<keyword evidence="8" id="KW-0723">Serine/threonine-protein kinase</keyword>
<accession>A0A4S5BN60</accession>
<sequence length="327" mass="32957">MIDILAGLGAAHRLGIVHRDLKPENVLLDRSEERFRPKISDFGVAGLMASAATRLTIPGGMLGTPLYMAHESVDGGPIGPAADIYAAGTMLYEMLCGVAPFAGREMLSILRAHADLAPGRPIGIPDELWAVVVAMLAKNPDERPGVDRLQALLPGLVGLPALPPLRTPPSSAFSASYASYASSMASASSAAATVVIAGRPSGPAGPSGAGPAASAGSREPVGWFTPSGPPSPGEPAVLAAPIDSADGEFDDPITTPVPMHLPDQAMASGTGPSPLTDDEFDDPVTTPAPVYLPVGAVSPGSGGLAPPGLPDRRSADPATPTAPAKAV</sequence>
<dbReference type="EC" id="2.7.11.1" evidence="1"/>
<dbReference type="PANTHER" id="PTHR43671">
    <property type="entry name" value="SERINE/THREONINE-PROTEIN KINASE NEK"/>
    <property type="match status" value="1"/>
</dbReference>
<dbReference type="InterPro" id="IPR000719">
    <property type="entry name" value="Prot_kinase_dom"/>
</dbReference>
<name>A0A4S5BN60_9ACTN</name>
<dbReference type="EMBL" id="SSXH01000942">
    <property type="protein sequence ID" value="THJ32301.1"/>
    <property type="molecule type" value="Genomic_DNA"/>
</dbReference>
<dbReference type="GO" id="GO:0005524">
    <property type="term" value="F:ATP binding"/>
    <property type="evidence" value="ECO:0007669"/>
    <property type="project" value="UniProtKB-KW"/>
</dbReference>